<reference evidence="1" key="2">
    <citation type="journal article" date="2015" name="Fish Shellfish Immunol.">
        <title>Early steps in the European eel (Anguilla anguilla)-Vibrio vulnificus interaction in the gills: Role of the RtxA13 toxin.</title>
        <authorList>
            <person name="Callol A."/>
            <person name="Pajuelo D."/>
            <person name="Ebbesson L."/>
            <person name="Teles M."/>
            <person name="MacKenzie S."/>
            <person name="Amaro C."/>
        </authorList>
    </citation>
    <scope>NUCLEOTIDE SEQUENCE</scope>
</reference>
<accession>A0A0E9XRL0</accession>
<protein>
    <submittedName>
        <fullName evidence="1">Uncharacterized protein</fullName>
    </submittedName>
</protein>
<dbReference type="AlphaFoldDB" id="A0A0E9XRL0"/>
<organism evidence="1">
    <name type="scientific">Anguilla anguilla</name>
    <name type="common">European freshwater eel</name>
    <name type="synonym">Muraena anguilla</name>
    <dbReference type="NCBI Taxonomy" id="7936"/>
    <lineage>
        <taxon>Eukaryota</taxon>
        <taxon>Metazoa</taxon>
        <taxon>Chordata</taxon>
        <taxon>Craniata</taxon>
        <taxon>Vertebrata</taxon>
        <taxon>Euteleostomi</taxon>
        <taxon>Actinopterygii</taxon>
        <taxon>Neopterygii</taxon>
        <taxon>Teleostei</taxon>
        <taxon>Anguilliformes</taxon>
        <taxon>Anguillidae</taxon>
        <taxon>Anguilla</taxon>
    </lineage>
</organism>
<dbReference type="EMBL" id="GBXM01003501">
    <property type="protein sequence ID" value="JAI05077.1"/>
    <property type="molecule type" value="Transcribed_RNA"/>
</dbReference>
<reference evidence="1" key="1">
    <citation type="submission" date="2014-11" db="EMBL/GenBank/DDBJ databases">
        <authorList>
            <person name="Amaro Gonzalez C."/>
        </authorList>
    </citation>
    <scope>NUCLEOTIDE SEQUENCE</scope>
</reference>
<name>A0A0E9XRL0_ANGAN</name>
<proteinExistence type="predicted"/>
<sequence length="18" mass="2122">MVRVLFLSFEFKAPINLP</sequence>
<evidence type="ECO:0000313" key="1">
    <source>
        <dbReference type="EMBL" id="JAI05077.1"/>
    </source>
</evidence>